<dbReference type="AlphaFoldDB" id="A0AAW1TXU7"/>
<dbReference type="Gene3D" id="3.40.50.1950">
    <property type="entry name" value="Flavin prenyltransferase-like"/>
    <property type="match status" value="1"/>
</dbReference>
<dbReference type="EMBL" id="JARQZJ010000017">
    <property type="protein sequence ID" value="KAK9873243.1"/>
    <property type="molecule type" value="Genomic_DNA"/>
</dbReference>
<accession>A0AAW1TXU7</accession>
<sequence length="190" mass="21540">MVKILLACTGSVATIKLPILLQKLKDKLKNESNRVRVQVILTERSKHFVNKTEISDVEIYMDEDEWMVWEKRGDPVLHIELAKWADIFLIAPLDANTLSKISNGICDNLLTCVARAWDNSKPFIFCPAMNTKMYEHVLTKEQISKLESWGYKCIPVIEKLLMCGDTGLGAMAEVDTIVEFVGNEIAQLKL</sequence>
<dbReference type="PANTHER" id="PTHR14359:SF6">
    <property type="entry name" value="PHOSPHOPANTOTHENOYLCYSTEINE DECARBOXYLASE"/>
    <property type="match status" value="1"/>
</dbReference>
<dbReference type="InterPro" id="IPR003382">
    <property type="entry name" value="Flavoprotein"/>
</dbReference>
<reference evidence="7 8" key="1">
    <citation type="submission" date="2023-03" db="EMBL/GenBank/DDBJ databases">
        <title>Genome insight into feeding habits of ladybird beetles.</title>
        <authorList>
            <person name="Li H.-S."/>
            <person name="Huang Y.-H."/>
            <person name="Pang H."/>
        </authorList>
    </citation>
    <scope>NUCLEOTIDE SEQUENCE [LARGE SCALE GENOMIC DNA]</scope>
    <source>
        <strain evidence="7">SYSU_2023b</strain>
        <tissue evidence="7">Whole body</tissue>
    </source>
</reference>
<comment type="similarity">
    <text evidence="2">Belongs to the HFCD (homooligomeric flavin containing Cys decarboxylase) superfamily.</text>
</comment>
<feature type="domain" description="Flavoprotein" evidence="6">
    <location>
        <begin position="3"/>
        <end position="181"/>
    </location>
</feature>
<protein>
    <recommendedName>
        <fullName evidence="4">Phosphopantothenoylcysteine decarboxylase</fullName>
    </recommendedName>
    <alternativeName>
        <fullName evidence="5">CoaC</fullName>
    </alternativeName>
</protein>
<dbReference type="InterPro" id="IPR036551">
    <property type="entry name" value="Flavin_trans-like"/>
</dbReference>
<dbReference type="SUPFAM" id="SSF52507">
    <property type="entry name" value="Homo-oligomeric flavin-containing Cys decarboxylases, HFCD"/>
    <property type="match status" value="1"/>
</dbReference>
<gene>
    <name evidence="7" type="ORF">WA026_021731</name>
</gene>
<dbReference type="PANTHER" id="PTHR14359">
    <property type="entry name" value="HOMO-OLIGOMERIC FLAVIN CONTAINING CYS DECARBOXYLASE FAMILY"/>
    <property type="match status" value="1"/>
</dbReference>
<dbReference type="Proteomes" id="UP001431783">
    <property type="component" value="Unassembled WGS sequence"/>
</dbReference>
<evidence type="ECO:0000256" key="1">
    <source>
        <dbReference type="ARBA" id="ARBA00022993"/>
    </source>
</evidence>
<evidence type="ECO:0000256" key="4">
    <source>
        <dbReference type="ARBA" id="ARBA00070201"/>
    </source>
</evidence>
<name>A0AAW1TXU7_9CUCU</name>
<organism evidence="7 8">
    <name type="scientific">Henosepilachna vigintioctopunctata</name>
    <dbReference type="NCBI Taxonomy" id="420089"/>
    <lineage>
        <taxon>Eukaryota</taxon>
        <taxon>Metazoa</taxon>
        <taxon>Ecdysozoa</taxon>
        <taxon>Arthropoda</taxon>
        <taxon>Hexapoda</taxon>
        <taxon>Insecta</taxon>
        <taxon>Pterygota</taxon>
        <taxon>Neoptera</taxon>
        <taxon>Endopterygota</taxon>
        <taxon>Coleoptera</taxon>
        <taxon>Polyphaga</taxon>
        <taxon>Cucujiformia</taxon>
        <taxon>Coccinelloidea</taxon>
        <taxon>Coccinellidae</taxon>
        <taxon>Epilachninae</taxon>
        <taxon>Epilachnini</taxon>
        <taxon>Henosepilachna</taxon>
    </lineage>
</organism>
<dbReference type="GO" id="GO:0010181">
    <property type="term" value="F:FMN binding"/>
    <property type="evidence" value="ECO:0007669"/>
    <property type="project" value="TreeGrafter"/>
</dbReference>
<keyword evidence="8" id="KW-1185">Reference proteome</keyword>
<dbReference type="GO" id="GO:0004633">
    <property type="term" value="F:phosphopantothenoylcysteine decarboxylase activity"/>
    <property type="evidence" value="ECO:0007669"/>
    <property type="project" value="TreeGrafter"/>
</dbReference>
<proteinExistence type="inferred from homology"/>
<dbReference type="GO" id="GO:0015937">
    <property type="term" value="P:coenzyme A biosynthetic process"/>
    <property type="evidence" value="ECO:0007669"/>
    <property type="project" value="UniProtKB-KW"/>
</dbReference>
<evidence type="ECO:0000259" key="6">
    <source>
        <dbReference type="Pfam" id="PF02441"/>
    </source>
</evidence>
<dbReference type="Pfam" id="PF02441">
    <property type="entry name" value="Flavoprotein"/>
    <property type="match status" value="1"/>
</dbReference>
<dbReference type="FunFam" id="3.40.50.1950:FF:000004">
    <property type="entry name" value="Phosphopantothenoylcysteine decarboxylase"/>
    <property type="match status" value="1"/>
</dbReference>
<evidence type="ECO:0000256" key="2">
    <source>
        <dbReference type="ARBA" id="ARBA00038350"/>
    </source>
</evidence>
<dbReference type="GO" id="GO:0071513">
    <property type="term" value="C:phosphopantothenoylcysteine decarboxylase complex"/>
    <property type="evidence" value="ECO:0007669"/>
    <property type="project" value="TreeGrafter"/>
</dbReference>
<evidence type="ECO:0000256" key="3">
    <source>
        <dbReference type="ARBA" id="ARBA00056708"/>
    </source>
</evidence>
<comment type="caution">
    <text evidence="7">The sequence shown here is derived from an EMBL/GenBank/DDBJ whole genome shotgun (WGS) entry which is preliminary data.</text>
</comment>
<evidence type="ECO:0000256" key="5">
    <source>
        <dbReference type="ARBA" id="ARBA00082063"/>
    </source>
</evidence>
<keyword evidence="1" id="KW-0173">Coenzyme A biosynthesis</keyword>
<comment type="function">
    <text evidence="3">Catalyzes the decarboxylation of the cysteine moiety of 4-phosphopantothenoylcysteine to form 4'-phosphopantotheine and this reaction forms part of the biosynthesis of coenzyme A.</text>
</comment>
<evidence type="ECO:0000313" key="8">
    <source>
        <dbReference type="Proteomes" id="UP001431783"/>
    </source>
</evidence>
<evidence type="ECO:0000313" key="7">
    <source>
        <dbReference type="EMBL" id="KAK9873243.1"/>
    </source>
</evidence>